<dbReference type="Proteomes" id="UP000641514">
    <property type="component" value="Unassembled WGS sequence"/>
</dbReference>
<gene>
    <name evidence="1" type="ORF">GCM10011410_15680</name>
</gene>
<protein>
    <recommendedName>
        <fullName evidence="3">GNAT family N-acetyltransferase</fullName>
    </recommendedName>
</protein>
<organism evidence="1 2">
    <name type="scientific">Hoyosella rhizosphaerae</name>
    <dbReference type="NCBI Taxonomy" id="1755582"/>
    <lineage>
        <taxon>Bacteria</taxon>
        <taxon>Bacillati</taxon>
        <taxon>Actinomycetota</taxon>
        <taxon>Actinomycetes</taxon>
        <taxon>Mycobacteriales</taxon>
        <taxon>Hoyosellaceae</taxon>
        <taxon>Hoyosella</taxon>
    </lineage>
</organism>
<reference evidence="1" key="2">
    <citation type="submission" date="2020-09" db="EMBL/GenBank/DDBJ databases">
        <authorList>
            <person name="Sun Q."/>
            <person name="Zhou Y."/>
        </authorList>
    </citation>
    <scope>NUCLEOTIDE SEQUENCE</scope>
    <source>
        <strain evidence="1">CGMCC 1.15478</strain>
    </source>
</reference>
<name>A0A916U959_9ACTN</name>
<accession>A0A916U959</accession>
<dbReference type="EMBL" id="BMJH01000001">
    <property type="protein sequence ID" value="GGC64073.1"/>
    <property type="molecule type" value="Genomic_DNA"/>
</dbReference>
<keyword evidence="2" id="KW-1185">Reference proteome</keyword>
<reference evidence="1" key="1">
    <citation type="journal article" date="2014" name="Int. J. Syst. Evol. Microbiol.">
        <title>Complete genome sequence of Corynebacterium casei LMG S-19264T (=DSM 44701T), isolated from a smear-ripened cheese.</title>
        <authorList>
            <consortium name="US DOE Joint Genome Institute (JGI-PGF)"/>
            <person name="Walter F."/>
            <person name="Albersmeier A."/>
            <person name="Kalinowski J."/>
            <person name="Ruckert C."/>
        </authorList>
    </citation>
    <scope>NUCLEOTIDE SEQUENCE</scope>
    <source>
        <strain evidence="1">CGMCC 1.15478</strain>
    </source>
</reference>
<evidence type="ECO:0000313" key="1">
    <source>
        <dbReference type="EMBL" id="GGC64073.1"/>
    </source>
</evidence>
<evidence type="ECO:0008006" key="3">
    <source>
        <dbReference type="Google" id="ProtNLM"/>
    </source>
</evidence>
<evidence type="ECO:0000313" key="2">
    <source>
        <dbReference type="Proteomes" id="UP000641514"/>
    </source>
</evidence>
<proteinExistence type="predicted"/>
<dbReference type="AlphaFoldDB" id="A0A916U959"/>
<comment type="caution">
    <text evidence="1">The sequence shown here is derived from an EMBL/GenBank/DDBJ whole genome shotgun (WGS) entry which is preliminary data.</text>
</comment>
<sequence length="237" mass="26097">MSIRVEPLTLDTVHQLPPHTSRCLFWEIDPDAMSKSHDVCDSAFEKEAWISSVLLGWGSCGQFLFLDNAETNSEYVAGCAIYAPPNVVPRAKVFPTSPVSADAILLTTLYVDGFAEAEGFHQTLIQAVVADLVRRGVRAIEAFGHERDGEISWRDFHAVHQRAGDCRPHTCMISAARLRDADFIEVAPHPEFPRFRIELDSDHGWKADVESALTRLLESASLTMTPPAEPGKVSVGG</sequence>
<dbReference type="RefSeq" id="WP_188672346.1">
    <property type="nucleotide sequence ID" value="NZ_BMJH01000001.1"/>
</dbReference>